<evidence type="ECO:0000256" key="1">
    <source>
        <dbReference type="ARBA" id="ARBA00012513"/>
    </source>
</evidence>
<dbReference type="PANTHER" id="PTHR43289">
    <property type="entry name" value="MITOGEN-ACTIVATED PROTEIN KINASE KINASE KINASE 20-RELATED"/>
    <property type="match status" value="1"/>
</dbReference>
<keyword evidence="5 11" id="KW-0418">Kinase</keyword>
<dbReference type="InterPro" id="IPR011009">
    <property type="entry name" value="Kinase-like_dom_sf"/>
</dbReference>
<evidence type="ECO:0000256" key="8">
    <source>
        <dbReference type="SAM" id="MobiDB-lite"/>
    </source>
</evidence>
<dbReference type="SUPFAM" id="SSF56112">
    <property type="entry name" value="Protein kinase-like (PK-like)"/>
    <property type="match status" value="1"/>
</dbReference>
<sequence length="476" mass="50248">MTSRLGTRFGPYELRSLIGTGATGEVYRAYDTAKDRTVALKLLPASMSAETGFQQRFRRELAVASRLQEPHVVPVHDHGEIDGVFFVDMHPVEGGSLRDLLRERGPLEPPRAASIVGQVARALDAAHAAGLVHLGVRPEHVLLTPDHFAYLADFGVGHADASRVYMAPERFTTGRVGPQTDVYSLACLLYECLTGQPPFEGAGPAELKSAHLLSPAPRPSIMRRGIGRAFDDVIARGMAKQRTARFGSAGELARAAGEAVSEVYQPAAVGAAAGPLGTRPFATVYPNPDDTGSSPYPPAEAPPPTAHRPLGGRLPLVVAGAAVLLVIAGLIVALVSAFVDHGAPPDQAQAPSPTPSSSPPPKTPTLSAPVRGADGLGFVGEPARCDPGNPPAAVVRTAQSLAVVCENLSSSYYYRGERIRDGAHIELSNAERAGDGFDVTNPVNGVRYEVRRNRLRIISFGHVDSSEPVLQYATAS</sequence>
<keyword evidence="12" id="KW-1185">Reference proteome</keyword>
<feature type="compositionally biased region" description="Pro residues" evidence="8">
    <location>
        <begin position="352"/>
        <end position="363"/>
    </location>
</feature>
<dbReference type="InterPro" id="IPR017441">
    <property type="entry name" value="Protein_kinase_ATP_BS"/>
</dbReference>
<dbReference type="Gene3D" id="1.10.510.10">
    <property type="entry name" value="Transferase(Phosphotransferase) domain 1"/>
    <property type="match status" value="1"/>
</dbReference>
<dbReference type="PROSITE" id="PS50011">
    <property type="entry name" value="PROTEIN_KINASE_DOM"/>
    <property type="match status" value="1"/>
</dbReference>
<keyword evidence="9" id="KW-0812">Transmembrane</keyword>
<evidence type="ECO:0000313" key="12">
    <source>
        <dbReference type="Proteomes" id="UP000199601"/>
    </source>
</evidence>
<keyword evidence="2 11" id="KW-0723">Serine/threonine-protein kinase</keyword>
<feature type="compositionally biased region" description="Pro residues" evidence="8">
    <location>
        <begin position="295"/>
        <end position="306"/>
    </location>
</feature>
<evidence type="ECO:0000256" key="9">
    <source>
        <dbReference type="SAM" id="Phobius"/>
    </source>
</evidence>
<feature type="domain" description="Protein kinase" evidence="10">
    <location>
        <begin position="12"/>
        <end position="264"/>
    </location>
</feature>
<dbReference type="CDD" id="cd14014">
    <property type="entry name" value="STKc_PknB_like"/>
    <property type="match status" value="1"/>
</dbReference>
<dbReference type="EMBL" id="CTEC01000002">
    <property type="protein sequence ID" value="CQD17780.1"/>
    <property type="molecule type" value="Genomic_DNA"/>
</dbReference>
<keyword evidence="4 7" id="KW-0547">Nucleotide-binding</keyword>
<evidence type="ECO:0000256" key="5">
    <source>
        <dbReference type="ARBA" id="ARBA00022777"/>
    </source>
</evidence>
<evidence type="ECO:0000259" key="10">
    <source>
        <dbReference type="PROSITE" id="PS50011"/>
    </source>
</evidence>
<keyword evidence="6 7" id="KW-0067">ATP-binding</keyword>
<dbReference type="RefSeq" id="WP_090422432.1">
    <property type="nucleotide sequence ID" value="NZ_CTEC01000002.1"/>
</dbReference>
<accession>A0A0U1DMJ1</accession>
<keyword evidence="9" id="KW-0472">Membrane</keyword>
<gene>
    <name evidence="11" type="ORF">BN000_03958</name>
</gene>
<dbReference type="EC" id="2.7.11.1" evidence="1"/>
<dbReference type="GO" id="GO:0005524">
    <property type="term" value="F:ATP binding"/>
    <property type="evidence" value="ECO:0007669"/>
    <property type="project" value="UniProtKB-UniRule"/>
</dbReference>
<organism evidence="11 12">
    <name type="scientific">Mycobacterium europaeum</name>
    <dbReference type="NCBI Taxonomy" id="761804"/>
    <lineage>
        <taxon>Bacteria</taxon>
        <taxon>Bacillati</taxon>
        <taxon>Actinomycetota</taxon>
        <taxon>Actinomycetes</taxon>
        <taxon>Mycobacteriales</taxon>
        <taxon>Mycobacteriaceae</taxon>
        <taxon>Mycobacterium</taxon>
        <taxon>Mycobacterium simiae complex</taxon>
    </lineage>
</organism>
<name>A0A0U1DMJ1_9MYCO</name>
<dbReference type="Proteomes" id="UP000199601">
    <property type="component" value="Unassembled WGS sequence"/>
</dbReference>
<feature type="region of interest" description="Disordered" evidence="8">
    <location>
        <begin position="279"/>
        <end position="307"/>
    </location>
</feature>
<proteinExistence type="predicted"/>
<dbReference type="PROSITE" id="PS00107">
    <property type="entry name" value="PROTEIN_KINASE_ATP"/>
    <property type="match status" value="1"/>
</dbReference>
<evidence type="ECO:0000256" key="4">
    <source>
        <dbReference type="ARBA" id="ARBA00022741"/>
    </source>
</evidence>
<dbReference type="PANTHER" id="PTHR43289:SF6">
    <property type="entry name" value="SERINE_THREONINE-PROTEIN KINASE NEKL-3"/>
    <property type="match status" value="1"/>
</dbReference>
<dbReference type="Gene3D" id="3.30.200.20">
    <property type="entry name" value="Phosphorylase Kinase, domain 1"/>
    <property type="match status" value="1"/>
</dbReference>
<feature type="region of interest" description="Disordered" evidence="8">
    <location>
        <begin position="345"/>
        <end position="379"/>
    </location>
</feature>
<evidence type="ECO:0000256" key="6">
    <source>
        <dbReference type="ARBA" id="ARBA00022840"/>
    </source>
</evidence>
<dbReference type="Pfam" id="PF00069">
    <property type="entry name" value="Pkinase"/>
    <property type="match status" value="1"/>
</dbReference>
<evidence type="ECO:0000313" key="11">
    <source>
        <dbReference type="EMBL" id="CQD17780.1"/>
    </source>
</evidence>
<feature type="binding site" evidence="7">
    <location>
        <position position="41"/>
    </location>
    <ligand>
        <name>ATP</name>
        <dbReference type="ChEBI" id="CHEBI:30616"/>
    </ligand>
</feature>
<dbReference type="InterPro" id="IPR000719">
    <property type="entry name" value="Prot_kinase_dom"/>
</dbReference>
<keyword evidence="9" id="KW-1133">Transmembrane helix</keyword>
<feature type="transmembrane region" description="Helical" evidence="9">
    <location>
        <begin position="316"/>
        <end position="339"/>
    </location>
</feature>
<dbReference type="GO" id="GO:0004674">
    <property type="term" value="F:protein serine/threonine kinase activity"/>
    <property type="evidence" value="ECO:0007669"/>
    <property type="project" value="UniProtKB-KW"/>
</dbReference>
<evidence type="ECO:0000256" key="7">
    <source>
        <dbReference type="PROSITE-ProRule" id="PRU10141"/>
    </source>
</evidence>
<protein>
    <recommendedName>
        <fullName evidence="1">non-specific serine/threonine protein kinase</fullName>
        <ecNumber evidence="1">2.7.11.1</ecNumber>
    </recommendedName>
</protein>
<reference evidence="12" key="1">
    <citation type="submission" date="2015-03" db="EMBL/GenBank/DDBJ databases">
        <authorList>
            <person name="Urmite Genomes"/>
        </authorList>
    </citation>
    <scope>NUCLEOTIDE SEQUENCE [LARGE SCALE GENOMIC DNA]</scope>
    <source>
        <strain evidence="12">CSUR P1344</strain>
    </source>
</reference>
<evidence type="ECO:0000256" key="3">
    <source>
        <dbReference type="ARBA" id="ARBA00022679"/>
    </source>
</evidence>
<evidence type="ECO:0000256" key="2">
    <source>
        <dbReference type="ARBA" id="ARBA00022527"/>
    </source>
</evidence>
<dbReference type="AlphaFoldDB" id="A0A0U1DMJ1"/>
<keyword evidence="3" id="KW-0808">Transferase</keyword>